<accession>A0A8J5RKH8</accession>
<sequence length="77" mass="8841">MLGYFFWLRVLAGVLQEEAAEEVPKGTPKRTLRRAPKGTPKRTSRRALKWAPNWLPERALKGTRGAQEAWLWRAPEG</sequence>
<feature type="region of interest" description="Disordered" evidence="1">
    <location>
        <begin position="22"/>
        <end position="46"/>
    </location>
</feature>
<dbReference type="EMBL" id="JAAALK010000286">
    <property type="protein sequence ID" value="KAG8061145.1"/>
    <property type="molecule type" value="Genomic_DNA"/>
</dbReference>
<comment type="caution">
    <text evidence="3">The sequence shown here is derived from an EMBL/GenBank/DDBJ whole genome shotgun (WGS) entry which is preliminary data.</text>
</comment>
<evidence type="ECO:0000313" key="4">
    <source>
        <dbReference type="Proteomes" id="UP000729402"/>
    </source>
</evidence>
<dbReference type="AlphaFoldDB" id="A0A8J5RKH8"/>
<gene>
    <name evidence="3" type="ORF">GUJ93_ZPchr0003g16780</name>
</gene>
<reference evidence="3" key="2">
    <citation type="submission" date="2021-02" db="EMBL/GenBank/DDBJ databases">
        <authorList>
            <person name="Kimball J.A."/>
            <person name="Haas M.W."/>
            <person name="Macchietto M."/>
            <person name="Kono T."/>
            <person name="Duquette J."/>
            <person name="Shao M."/>
        </authorList>
    </citation>
    <scope>NUCLEOTIDE SEQUENCE</scope>
    <source>
        <tissue evidence="3">Fresh leaf tissue</tissue>
    </source>
</reference>
<evidence type="ECO:0000256" key="1">
    <source>
        <dbReference type="SAM" id="MobiDB-lite"/>
    </source>
</evidence>
<reference evidence="3" key="1">
    <citation type="journal article" date="2021" name="bioRxiv">
        <title>Whole Genome Assembly and Annotation of Northern Wild Rice, Zizania palustris L., Supports a Whole Genome Duplication in the Zizania Genus.</title>
        <authorList>
            <person name="Haas M."/>
            <person name="Kono T."/>
            <person name="Macchietto M."/>
            <person name="Millas R."/>
            <person name="McGilp L."/>
            <person name="Shao M."/>
            <person name="Duquette J."/>
            <person name="Hirsch C.N."/>
            <person name="Kimball J."/>
        </authorList>
    </citation>
    <scope>NUCLEOTIDE SEQUENCE</scope>
    <source>
        <tissue evidence="3">Fresh leaf tissue</tissue>
    </source>
</reference>
<dbReference type="Proteomes" id="UP000729402">
    <property type="component" value="Unassembled WGS sequence"/>
</dbReference>
<organism evidence="3 4">
    <name type="scientific">Zizania palustris</name>
    <name type="common">Northern wild rice</name>
    <dbReference type="NCBI Taxonomy" id="103762"/>
    <lineage>
        <taxon>Eukaryota</taxon>
        <taxon>Viridiplantae</taxon>
        <taxon>Streptophyta</taxon>
        <taxon>Embryophyta</taxon>
        <taxon>Tracheophyta</taxon>
        <taxon>Spermatophyta</taxon>
        <taxon>Magnoliopsida</taxon>
        <taxon>Liliopsida</taxon>
        <taxon>Poales</taxon>
        <taxon>Poaceae</taxon>
        <taxon>BOP clade</taxon>
        <taxon>Oryzoideae</taxon>
        <taxon>Oryzeae</taxon>
        <taxon>Zizaniinae</taxon>
        <taxon>Zizania</taxon>
    </lineage>
</organism>
<name>A0A8J5RKH8_ZIZPA</name>
<keyword evidence="4" id="KW-1185">Reference proteome</keyword>
<evidence type="ECO:0000313" key="3">
    <source>
        <dbReference type="EMBL" id="KAG8061145.1"/>
    </source>
</evidence>
<evidence type="ECO:0000256" key="2">
    <source>
        <dbReference type="SAM" id="SignalP"/>
    </source>
</evidence>
<feature type="chain" id="PRO_5035290469" evidence="2">
    <location>
        <begin position="21"/>
        <end position="77"/>
    </location>
</feature>
<feature type="signal peptide" evidence="2">
    <location>
        <begin position="1"/>
        <end position="20"/>
    </location>
</feature>
<feature type="compositionally biased region" description="Basic residues" evidence="1">
    <location>
        <begin position="27"/>
        <end position="46"/>
    </location>
</feature>
<keyword evidence="2" id="KW-0732">Signal</keyword>
<proteinExistence type="predicted"/>
<protein>
    <submittedName>
        <fullName evidence="3">Uncharacterized protein</fullName>
    </submittedName>
</protein>